<proteinExistence type="predicted"/>
<evidence type="ECO:0000313" key="3">
    <source>
        <dbReference type="EMBL" id="KAK3671104.1"/>
    </source>
</evidence>
<keyword evidence="1" id="KW-0175">Coiled coil</keyword>
<comment type="caution">
    <text evidence="3">The sequence shown here is derived from an EMBL/GenBank/DDBJ whole genome shotgun (WGS) entry which is preliminary data.</text>
</comment>
<feature type="compositionally biased region" description="Basic and acidic residues" evidence="2">
    <location>
        <begin position="7"/>
        <end position="17"/>
    </location>
</feature>
<dbReference type="Proteomes" id="UP001274830">
    <property type="component" value="Unassembled WGS sequence"/>
</dbReference>
<reference evidence="3" key="1">
    <citation type="submission" date="2023-07" db="EMBL/GenBank/DDBJ databases">
        <title>Black Yeasts Isolated from many extreme environments.</title>
        <authorList>
            <person name="Coleine C."/>
            <person name="Stajich J.E."/>
            <person name="Selbmann L."/>
        </authorList>
    </citation>
    <scope>NUCLEOTIDE SEQUENCE</scope>
    <source>
        <strain evidence="3">CCFEE 5485</strain>
    </source>
</reference>
<dbReference type="AlphaFoldDB" id="A0AAE0TQA8"/>
<dbReference type="EMBL" id="JAUTXT010000047">
    <property type="protein sequence ID" value="KAK3671104.1"/>
    <property type="molecule type" value="Genomic_DNA"/>
</dbReference>
<organism evidence="3 4">
    <name type="scientific">Recurvomyces mirabilis</name>
    <dbReference type="NCBI Taxonomy" id="574656"/>
    <lineage>
        <taxon>Eukaryota</taxon>
        <taxon>Fungi</taxon>
        <taxon>Dikarya</taxon>
        <taxon>Ascomycota</taxon>
        <taxon>Pezizomycotina</taxon>
        <taxon>Dothideomycetes</taxon>
        <taxon>Dothideomycetidae</taxon>
        <taxon>Mycosphaerellales</taxon>
        <taxon>Teratosphaeriaceae</taxon>
        <taxon>Recurvomyces</taxon>
    </lineage>
</organism>
<gene>
    <name evidence="3" type="ORF">LTR78_009065</name>
</gene>
<feature type="coiled-coil region" evidence="1">
    <location>
        <begin position="86"/>
        <end position="123"/>
    </location>
</feature>
<evidence type="ECO:0000256" key="1">
    <source>
        <dbReference type="SAM" id="Coils"/>
    </source>
</evidence>
<keyword evidence="4" id="KW-1185">Reference proteome</keyword>
<feature type="compositionally biased region" description="Acidic residues" evidence="2">
    <location>
        <begin position="34"/>
        <end position="43"/>
    </location>
</feature>
<evidence type="ECO:0000256" key="2">
    <source>
        <dbReference type="SAM" id="MobiDB-lite"/>
    </source>
</evidence>
<sequence length="151" mass="17836">MSAPRRSTREREVRYEVQPDMNEDPGSESPQHEAEEEEEEIESVDDKQRRKELYDGHYQDFLVQSEPNKLKSEHLAQRKKMWADGRERIAGEIDELEAKIGRLRAKQEQMDVAEAELEEKIGEDAEKWEDDKVKLAEWKAFFDLETDKVDV</sequence>
<accession>A0AAE0TQA8</accession>
<protein>
    <submittedName>
        <fullName evidence="3">Uncharacterized protein</fullName>
    </submittedName>
</protein>
<evidence type="ECO:0000313" key="4">
    <source>
        <dbReference type="Proteomes" id="UP001274830"/>
    </source>
</evidence>
<feature type="region of interest" description="Disordered" evidence="2">
    <location>
        <begin position="1"/>
        <end position="50"/>
    </location>
</feature>
<name>A0AAE0TQA8_9PEZI</name>